<dbReference type="Proteomes" id="UP000678228">
    <property type="component" value="Unassembled WGS sequence"/>
</dbReference>
<dbReference type="SUPFAM" id="SSF53335">
    <property type="entry name" value="S-adenosyl-L-methionine-dependent methyltransferases"/>
    <property type="match status" value="1"/>
</dbReference>
<gene>
    <name evidence="2" type="ORF">J7W16_12045</name>
</gene>
<evidence type="ECO:0000259" key="1">
    <source>
        <dbReference type="Pfam" id="PF13847"/>
    </source>
</evidence>
<dbReference type="GO" id="GO:0032259">
    <property type="term" value="P:methylation"/>
    <property type="evidence" value="ECO:0007669"/>
    <property type="project" value="UniProtKB-KW"/>
</dbReference>
<accession>A0A940WU94</accession>
<dbReference type="Pfam" id="PF13847">
    <property type="entry name" value="Methyltransf_31"/>
    <property type="match status" value="1"/>
</dbReference>
<organism evidence="2 3">
    <name type="scientific">Halalkalibacter suaedae</name>
    <dbReference type="NCBI Taxonomy" id="2822140"/>
    <lineage>
        <taxon>Bacteria</taxon>
        <taxon>Bacillati</taxon>
        <taxon>Bacillota</taxon>
        <taxon>Bacilli</taxon>
        <taxon>Bacillales</taxon>
        <taxon>Bacillaceae</taxon>
        <taxon>Halalkalibacter</taxon>
    </lineage>
</organism>
<comment type="caution">
    <text evidence="2">The sequence shown here is derived from an EMBL/GenBank/DDBJ whole genome shotgun (WGS) entry which is preliminary data.</text>
</comment>
<evidence type="ECO:0000313" key="2">
    <source>
        <dbReference type="EMBL" id="MBP3951863.1"/>
    </source>
</evidence>
<keyword evidence="2" id="KW-0808">Transferase</keyword>
<evidence type="ECO:0000313" key="3">
    <source>
        <dbReference type="Proteomes" id="UP000678228"/>
    </source>
</evidence>
<dbReference type="InterPro" id="IPR025714">
    <property type="entry name" value="Methyltranfer_dom"/>
</dbReference>
<keyword evidence="2" id="KW-0489">Methyltransferase</keyword>
<name>A0A940WU94_9BACI</name>
<sequence>MVLLNPTTLANWLSPHSIEWYKQLSNLQGKYTYSWNSTITEPNGESIFDKEVVQNILDKKVLDVGCGHGEFTLECSPFAKEIVGFDVTDNFVKIGRENKRKNVTFVLGNTKSGLPFEPNEFDFAYNRKGPTSAYPSLKKVVKKGGKLLGLHPGDELGKELPLLFPELFETLQGSPILDTIYQRLDLSNFSHKEVEVVNSIELLHTPLDVIKLRCFGQDPKIYEALIEENLSEISKIFERNTTKEGLPITFSRYIVRAIV</sequence>
<dbReference type="InterPro" id="IPR029063">
    <property type="entry name" value="SAM-dependent_MTases_sf"/>
</dbReference>
<dbReference type="GO" id="GO:0008757">
    <property type="term" value="F:S-adenosylmethionine-dependent methyltransferase activity"/>
    <property type="evidence" value="ECO:0007669"/>
    <property type="project" value="InterPro"/>
</dbReference>
<feature type="domain" description="Methyltransferase" evidence="1">
    <location>
        <begin position="59"/>
        <end position="151"/>
    </location>
</feature>
<dbReference type="Gene3D" id="3.40.50.150">
    <property type="entry name" value="Vaccinia Virus protein VP39"/>
    <property type="match status" value="1"/>
</dbReference>
<proteinExistence type="predicted"/>
<protein>
    <submittedName>
        <fullName evidence="2">Class I SAM-dependent methyltransferase</fullName>
    </submittedName>
</protein>
<dbReference type="AlphaFoldDB" id="A0A940WU94"/>
<dbReference type="CDD" id="cd02440">
    <property type="entry name" value="AdoMet_MTases"/>
    <property type="match status" value="1"/>
</dbReference>
<reference evidence="2" key="1">
    <citation type="submission" date="2021-03" db="EMBL/GenBank/DDBJ databases">
        <title>Bacillus suaedae sp. nov., isolated from Suaeda aralocaspica.</title>
        <authorList>
            <person name="Lei R.F.R."/>
        </authorList>
    </citation>
    <scope>NUCLEOTIDE SEQUENCE</scope>
    <source>
        <strain evidence="2">YZJH907-2</strain>
    </source>
</reference>
<keyword evidence="3" id="KW-1185">Reference proteome</keyword>
<dbReference type="EMBL" id="JAGKSQ010000004">
    <property type="protein sequence ID" value="MBP3951863.1"/>
    <property type="molecule type" value="Genomic_DNA"/>
</dbReference>